<dbReference type="Proteomes" id="UP000001396">
    <property type="component" value="Unassembled WGS sequence"/>
</dbReference>
<evidence type="ECO:0000313" key="2">
    <source>
        <dbReference type="Proteomes" id="UP000001396"/>
    </source>
</evidence>
<dbReference type="Pfam" id="PF19086">
    <property type="entry name" value="Terpene_syn_C_2"/>
    <property type="match status" value="1"/>
</dbReference>
<dbReference type="EMBL" id="ADBJ01000031">
    <property type="protein sequence ID" value="EFA80494.1"/>
    <property type="molecule type" value="Genomic_DNA"/>
</dbReference>
<proteinExistence type="predicted"/>
<dbReference type="InParanoid" id="D3BF13"/>
<sequence length="244" mass="28967">MEKFGIINDENREKYRPAFKGASFFARNIWSLADNQAIVLGTQFCIFAQIFDDLIDSNEPEYGIKIINRAINIFKLGKLEDDPTPLERNLRHNIGIEPGFYLGVIFTMKRLNPDILLDPLWKSLSDYTGKFAALYNDIFSYEKELREKDVRMNSFYFMKTQNNWSDKECFDFMDKELDNCFEQYFIHENLIIQKFIPTLQNKEDEEEFYKIVGRFHLMLTSLISLYLLKPSYKSQDSIFVELRI</sequence>
<comment type="caution">
    <text evidence="1">The sequence shown here is derived from an EMBL/GenBank/DDBJ whole genome shotgun (WGS) entry which is preliminary data.</text>
</comment>
<dbReference type="RefSeq" id="XP_020432614.1">
    <property type="nucleotide sequence ID" value="XM_020578166.1"/>
</dbReference>
<evidence type="ECO:0000313" key="1">
    <source>
        <dbReference type="EMBL" id="EFA80494.1"/>
    </source>
</evidence>
<keyword evidence="2" id="KW-1185">Reference proteome</keyword>
<evidence type="ECO:0008006" key="3">
    <source>
        <dbReference type="Google" id="ProtNLM"/>
    </source>
</evidence>
<dbReference type="AlphaFoldDB" id="D3BF13"/>
<dbReference type="InterPro" id="IPR008949">
    <property type="entry name" value="Isoprenoid_synthase_dom_sf"/>
</dbReference>
<dbReference type="GeneID" id="31362811"/>
<name>D3BF13_HETP5</name>
<organism evidence="1 2">
    <name type="scientific">Heterostelium pallidum (strain ATCC 26659 / Pp 5 / PN500)</name>
    <name type="common">Cellular slime mold</name>
    <name type="synonym">Polysphondylium pallidum</name>
    <dbReference type="NCBI Taxonomy" id="670386"/>
    <lineage>
        <taxon>Eukaryota</taxon>
        <taxon>Amoebozoa</taxon>
        <taxon>Evosea</taxon>
        <taxon>Eumycetozoa</taxon>
        <taxon>Dictyostelia</taxon>
        <taxon>Acytosteliales</taxon>
        <taxon>Acytosteliaceae</taxon>
        <taxon>Heterostelium</taxon>
    </lineage>
</organism>
<protein>
    <recommendedName>
        <fullName evidence="3">Terpene synthase</fullName>
    </recommendedName>
</protein>
<dbReference type="SUPFAM" id="SSF48576">
    <property type="entry name" value="Terpenoid synthases"/>
    <property type="match status" value="1"/>
</dbReference>
<reference evidence="1 2" key="1">
    <citation type="journal article" date="2011" name="Genome Res.">
        <title>Phylogeny-wide analysis of social amoeba genomes highlights ancient origins for complex intercellular communication.</title>
        <authorList>
            <person name="Heidel A.J."/>
            <person name="Lawal H.M."/>
            <person name="Felder M."/>
            <person name="Schilde C."/>
            <person name="Helps N.R."/>
            <person name="Tunggal B."/>
            <person name="Rivero F."/>
            <person name="John U."/>
            <person name="Schleicher M."/>
            <person name="Eichinger L."/>
            <person name="Platzer M."/>
            <person name="Noegel A.A."/>
            <person name="Schaap P."/>
            <person name="Gloeckner G."/>
        </authorList>
    </citation>
    <scope>NUCLEOTIDE SEQUENCE [LARGE SCALE GENOMIC DNA]</scope>
    <source>
        <strain evidence="2">ATCC 26659 / Pp 5 / PN500</strain>
    </source>
</reference>
<accession>D3BF13</accession>
<gene>
    <name evidence="1" type="ORF">PPL_07330</name>
</gene>
<dbReference type="Gene3D" id="1.10.600.10">
    <property type="entry name" value="Farnesyl Diphosphate Synthase"/>
    <property type="match status" value="1"/>
</dbReference>